<feature type="compositionally biased region" description="Acidic residues" evidence="6">
    <location>
        <begin position="644"/>
        <end position="672"/>
    </location>
</feature>
<evidence type="ECO:0000256" key="2">
    <source>
        <dbReference type="ARBA" id="ARBA00009368"/>
    </source>
</evidence>
<comment type="similarity">
    <text evidence="2">Belongs to the TAF7 family.</text>
</comment>
<dbReference type="SMART" id="SM01370">
    <property type="entry name" value="TAFII55_N"/>
    <property type="match status" value="1"/>
</dbReference>
<keyword evidence="5" id="KW-0539">Nucleus</keyword>
<evidence type="ECO:0000259" key="7">
    <source>
        <dbReference type="SMART" id="SM01370"/>
    </source>
</evidence>
<feature type="compositionally biased region" description="Low complexity" evidence="6">
    <location>
        <begin position="98"/>
        <end position="107"/>
    </location>
</feature>
<feature type="compositionally biased region" description="Basic residues" evidence="6">
    <location>
        <begin position="111"/>
        <end position="135"/>
    </location>
</feature>
<evidence type="ECO:0000256" key="4">
    <source>
        <dbReference type="ARBA" id="ARBA00023163"/>
    </source>
</evidence>
<organism evidence="8 9">
    <name type="scientific">Exophiala bonariae</name>
    <dbReference type="NCBI Taxonomy" id="1690606"/>
    <lineage>
        <taxon>Eukaryota</taxon>
        <taxon>Fungi</taxon>
        <taxon>Dikarya</taxon>
        <taxon>Ascomycota</taxon>
        <taxon>Pezizomycotina</taxon>
        <taxon>Eurotiomycetes</taxon>
        <taxon>Chaetothyriomycetidae</taxon>
        <taxon>Chaetothyriales</taxon>
        <taxon>Herpotrichiellaceae</taxon>
        <taxon>Exophiala</taxon>
    </lineage>
</organism>
<dbReference type="GO" id="GO:0051123">
    <property type="term" value="P:RNA polymerase II preinitiation complex assembly"/>
    <property type="evidence" value="ECO:0007669"/>
    <property type="project" value="TreeGrafter"/>
</dbReference>
<evidence type="ECO:0000313" key="8">
    <source>
        <dbReference type="EMBL" id="KAK5058966.1"/>
    </source>
</evidence>
<feature type="compositionally biased region" description="Polar residues" evidence="6">
    <location>
        <begin position="617"/>
        <end position="635"/>
    </location>
</feature>
<dbReference type="InterPro" id="IPR006751">
    <property type="entry name" value="TAFII55_prot_cons_reg"/>
</dbReference>
<proteinExistence type="inferred from homology"/>
<dbReference type="GeneID" id="89979384"/>
<protein>
    <recommendedName>
        <fullName evidence="7">TAFII55 protein conserved region domain-containing protein</fullName>
    </recommendedName>
</protein>
<dbReference type="Pfam" id="PF04658">
    <property type="entry name" value="TAFII55_N"/>
    <property type="match status" value="1"/>
</dbReference>
<dbReference type="InterPro" id="IPR037817">
    <property type="entry name" value="TAF7"/>
</dbReference>
<feature type="compositionally biased region" description="Low complexity" evidence="6">
    <location>
        <begin position="173"/>
        <end position="182"/>
    </location>
</feature>
<feature type="compositionally biased region" description="Polar residues" evidence="6">
    <location>
        <begin position="136"/>
        <end position="155"/>
    </location>
</feature>
<comment type="caution">
    <text evidence="8">The sequence shown here is derived from an EMBL/GenBank/DDBJ whole genome shotgun (WGS) entry which is preliminary data.</text>
</comment>
<reference evidence="8 9" key="1">
    <citation type="submission" date="2023-08" db="EMBL/GenBank/DDBJ databases">
        <title>Black Yeasts Isolated from many extreme environments.</title>
        <authorList>
            <person name="Coleine C."/>
            <person name="Stajich J.E."/>
            <person name="Selbmann L."/>
        </authorList>
    </citation>
    <scope>NUCLEOTIDE SEQUENCE [LARGE SCALE GENOMIC DNA]</scope>
    <source>
        <strain evidence="8 9">CCFEE 5792</strain>
    </source>
</reference>
<feature type="region of interest" description="Disordered" evidence="6">
    <location>
        <begin position="531"/>
        <end position="679"/>
    </location>
</feature>
<dbReference type="EMBL" id="JAVRRD010000005">
    <property type="protein sequence ID" value="KAK5058966.1"/>
    <property type="molecule type" value="Genomic_DNA"/>
</dbReference>
<dbReference type="GO" id="GO:0016251">
    <property type="term" value="F:RNA polymerase II general transcription initiation factor activity"/>
    <property type="evidence" value="ECO:0007669"/>
    <property type="project" value="TreeGrafter"/>
</dbReference>
<comment type="subcellular location">
    <subcellularLocation>
        <location evidence="1">Nucleus</location>
    </subcellularLocation>
</comment>
<dbReference type="AlphaFoldDB" id="A0AAV9NL15"/>
<dbReference type="GO" id="GO:0005669">
    <property type="term" value="C:transcription factor TFIID complex"/>
    <property type="evidence" value="ECO:0007669"/>
    <property type="project" value="InterPro"/>
</dbReference>
<dbReference type="CDD" id="cd08047">
    <property type="entry name" value="TAF7"/>
    <property type="match status" value="1"/>
</dbReference>
<evidence type="ECO:0000313" key="9">
    <source>
        <dbReference type="Proteomes" id="UP001358417"/>
    </source>
</evidence>
<evidence type="ECO:0000256" key="3">
    <source>
        <dbReference type="ARBA" id="ARBA00023015"/>
    </source>
</evidence>
<feature type="compositionally biased region" description="Polar residues" evidence="6">
    <location>
        <begin position="218"/>
        <end position="241"/>
    </location>
</feature>
<feature type="compositionally biased region" description="Low complexity" evidence="6">
    <location>
        <begin position="250"/>
        <end position="264"/>
    </location>
</feature>
<accession>A0AAV9NL15</accession>
<gene>
    <name evidence="8" type="ORF">LTR84_011230</name>
</gene>
<keyword evidence="3" id="KW-0805">Transcription regulation</keyword>
<evidence type="ECO:0000256" key="6">
    <source>
        <dbReference type="SAM" id="MobiDB-lite"/>
    </source>
</evidence>
<feature type="domain" description="TAFII55 protein conserved region" evidence="7">
    <location>
        <begin position="359"/>
        <end position="523"/>
    </location>
</feature>
<dbReference type="PANTHER" id="PTHR12228">
    <property type="entry name" value="TRANSCRIPTION INITIATION FACTOR TFIID 55 KD SUBUNIT-RELATED"/>
    <property type="match status" value="1"/>
</dbReference>
<feature type="compositionally biased region" description="Polar residues" evidence="6">
    <location>
        <begin position="311"/>
        <end position="323"/>
    </location>
</feature>
<dbReference type="RefSeq" id="XP_064709489.1">
    <property type="nucleotide sequence ID" value="XM_064854763.1"/>
</dbReference>
<dbReference type="PANTHER" id="PTHR12228:SF0">
    <property type="entry name" value="TATA-BOX BINDING PROTEIN ASSOCIATED FACTOR 7"/>
    <property type="match status" value="1"/>
</dbReference>
<keyword evidence="4" id="KW-0804">Transcription</keyword>
<sequence>MARSQKTSKPKPTASKGVTKRLAQSAAGAFVTLKISPHLLRKRAISSTTDIRSSAEIDVDVEDDDMQTRGAWDKNLANSKNIRRRSASPQPTNHHDGSGSSASDSDSPPTNKRKAHIRAQHKARRVKLKAKRIQSRRSASPEATCTAPESPTTPIYESVPGVASNGENATPDSSSSSPGSASDIKAVLENEGPQDEVGAAMADDASKPPRPSLKLSFSRPSIPQVNDGQTAQTPNPQSAVRTPSIKLKLGGTSTAPPTPASATGGKRKKKESDEATPGSATKKRKLQNGTKELPLEGGKSTQPPARPKITFKNTATSVPSVAQTPAPLLKLKSKGKIPKRPPGMGYDSELEDREQDPVILEGFILRMQPGPDCDYLRKQIEEGKIGISRFKGGPEVTLRMLDTLGRRGIMVIKANKYATTLVDLPCIIEGMKSWDKKGWMKSTDICQMLLVLGRCASDDEARNYPLPPDVDPQTYQYAHGLTAPMKWVRKRRFARTKRAKVDDIEAVERRVAALLEADKAAVATRFQLHDSDPRLIEQPSEYFSDEGDDEGAEDAEGEDDDGGYFPVVDELDDDAVNEFQNYWESDGEGDGPEPAATGVTSHPHTGLQPPDAFDSSIAVTSNSASPLVTAAQTPASAAGHSSGDEDAEGDDDDDDDDDEEEERDDDQKEEDEQMRRAKEAIGDYKLKIKQHLEKINAPGTLPVLKRKLANQVQNLRADIVQRKKTAGIPLDDEDEE</sequence>
<keyword evidence="9" id="KW-1185">Reference proteome</keyword>
<evidence type="ECO:0000256" key="5">
    <source>
        <dbReference type="ARBA" id="ARBA00023242"/>
    </source>
</evidence>
<evidence type="ECO:0000256" key="1">
    <source>
        <dbReference type="ARBA" id="ARBA00004123"/>
    </source>
</evidence>
<feature type="region of interest" description="Disordered" evidence="6">
    <location>
        <begin position="43"/>
        <end position="351"/>
    </location>
</feature>
<feature type="region of interest" description="Disordered" evidence="6">
    <location>
        <begin position="1"/>
        <end position="23"/>
    </location>
</feature>
<feature type="compositionally biased region" description="Acidic residues" evidence="6">
    <location>
        <begin position="543"/>
        <end position="562"/>
    </location>
</feature>
<name>A0AAV9NL15_9EURO</name>
<dbReference type="Proteomes" id="UP001358417">
    <property type="component" value="Unassembled WGS sequence"/>
</dbReference>